<dbReference type="PANTHER" id="PTHR38113">
    <property type="match status" value="1"/>
</dbReference>
<dbReference type="InterPro" id="IPR018744">
    <property type="entry name" value="DUF2293"/>
</dbReference>
<proteinExistence type="predicted"/>
<dbReference type="AlphaFoldDB" id="A0A6G1HL59"/>
<dbReference type="Pfam" id="PF10056">
    <property type="entry name" value="DUF2293"/>
    <property type="match status" value="1"/>
</dbReference>
<name>A0A6G1HL59_9PEZI</name>
<gene>
    <name evidence="2" type="ORF">EJ06DRAFT_226232</name>
</gene>
<dbReference type="PANTHER" id="PTHR38113:SF1">
    <property type="entry name" value="DUF2293 DOMAIN-CONTAINING PROTEIN"/>
    <property type="match status" value="1"/>
</dbReference>
<accession>A0A6G1HL59</accession>
<evidence type="ECO:0000259" key="1">
    <source>
        <dbReference type="Pfam" id="PF10056"/>
    </source>
</evidence>
<evidence type="ECO:0000313" key="2">
    <source>
        <dbReference type="EMBL" id="KAF2396589.1"/>
    </source>
</evidence>
<dbReference type="EMBL" id="ML996706">
    <property type="protein sequence ID" value="KAF2396589.1"/>
    <property type="molecule type" value="Genomic_DNA"/>
</dbReference>
<feature type="domain" description="DUF2293" evidence="1">
    <location>
        <begin position="143"/>
        <end position="223"/>
    </location>
</feature>
<protein>
    <recommendedName>
        <fullName evidence="1">DUF2293 domain-containing protein</fullName>
    </recommendedName>
</protein>
<dbReference type="OrthoDB" id="5288828at2759"/>
<reference evidence="2" key="1">
    <citation type="journal article" date="2020" name="Stud. Mycol.">
        <title>101 Dothideomycetes genomes: a test case for predicting lifestyles and emergence of pathogens.</title>
        <authorList>
            <person name="Haridas S."/>
            <person name="Albert R."/>
            <person name="Binder M."/>
            <person name="Bloem J."/>
            <person name="Labutti K."/>
            <person name="Salamov A."/>
            <person name="Andreopoulos B."/>
            <person name="Baker S."/>
            <person name="Barry K."/>
            <person name="Bills G."/>
            <person name="Bluhm B."/>
            <person name="Cannon C."/>
            <person name="Castanera R."/>
            <person name="Culley D."/>
            <person name="Daum C."/>
            <person name="Ezra D."/>
            <person name="Gonzalez J."/>
            <person name="Henrissat B."/>
            <person name="Kuo A."/>
            <person name="Liang C."/>
            <person name="Lipzen A."/>
            <person name="Lutzoni F."/>
            <person name="Magnuson J."/>
            <person name="Mondo S."/>
            <person name="Nolan M."/>
            <person name="Ohm R."/>
            <person name="Pangilinan J."/>
            <person name="Park H.-J."/>
            <person name="Ramirez L."/>
            <person name="Alfaro M."/>
            <person name="Sun H."/>
            <person name="Tritt A."/>
            <person name="Yoshinaga Y."/>
            <person name="Zwiers L.-H."/>
            <person name="Turgeon B."/>
            <person name="Goodwin S."/>
            <person name="Spatafora J."/>
            <person name="Crous P."/>
            <person name="Grigoriev I."/>
        </authorList>
    </citation>
    <scope>NUCLEOTIDE SEQUENCE</scope>
    <source>
        <strain evidence="2">CBS 262.69</strain>
    </source>
</reference>
<dbReference type="Proteomes" id="UP000799640">
    <property type="component" value="Unassembled WGS sequence"/>
</dbReference>
<keyword evidence="3" id="KW-1185">Reference proteome</keyword>
<organism evidence="2 3">
    <name type="scientific">Trichodelitschia bisporula</name>
    <dbReference type="NCBI Taxonomy" id="703511"/>
    <lineage>
        <taxon>Eukaryota</taxon>
        <taxon>Fungi</taxon>
        <taxon>Dikarya</taxon>
        <taxon>Ascomycota</taxon>
        <taxon>Pezizomycotina</taxon>
        <taxon>Dothideomycetes</taxon>
        <taxon>Dothideomycetes incertae sedis</taxon>
        <taxon>Phaeotrichales</taxon>
        <taxon>Phaeotrichaceae</taxon>
        <taxon>Trichodelitschia</taxon>
    </lineage>
</organism>
<sequence length="414" mass="47432">MRNQRDIRARSLIRHGGHNNKYKVELREVRVVKKALQVETGKPPRGYRFVAPGAEAFTSYCKEQCRKRNAKIYLKVADSKGKGPPVRPDRVFFHVTRAGYYFPVMVVEAACRVLAHTISLEGIAKPRSMARHKDEEPELPVLMRELFPHMPEGIAQSIIDRAFRVGRVGDAKDKPLLERLQLAVSAHIRHVYTNYEQLLKIMPKPEARGIISPSCIKILKEWRGENGETEITQGFEEWIDLVSDDDEDDELQDRKLKAEDREHHQEIYFELRGTPHDYQVVAAGDSIQHQGRNTSYLYGRLPMRHSVPDVVPSIEVPRSNMDTYSVAPVTGWRIPSGFVEDSNGVLVERDPDSPQQRRRRYPKVHRAVPPARCPLVYEMTPVRPPVFPPGVDQRNAFGMIPRGYSRPLLYIPPS</sequence>
<evidence type="ECO:0000313" key="3">
    <source>
        <dbReference type="Proteomes" id="UP000799640"/>
    </source>
</evidence>